<dbReference type="EC" id="2.7.11.1" evidence="9"/>
<feature type="transmembrane region" description="Helical" evidence="7">
    <location>
        <begin position="778"/>
        <end position="797"/>
    </location>
</feature>
<feature type="region of interest" description="Disordered" evidence="6">
    <location>
        <begin position="1"/>
        <end position="88"/>
    </location>
</feature>
<dbReference type="PROSITE" id="PS00107">
    <property type="entry name" value="PROTEIN_KINASE_ATP"/>
    <property type="match status" value="1"/>
</dbReference>
<evidence type="ECO:0000256" key="7">
    <source>
        <dbReference type="SAM" id="Phobius"/>
    </source>
</evidence>
<dbReference type="PANTHER" id="PTHR43289">
    <property type="entry name" value="MITOGEN-ACTIVATED PROTEIN KINASE KINASE KINASE 20-RELATED"/>
    <property type="match status" value="1"/>
</dbReference>
<sequence length="821" mass="90939">MPDANDDASPRPSQTRVRAASNPSPQTRRSKGDAPIAQSISDSQLAETALCARADSENRQNEDAQKQPTDDGHLVNDRAQQPGTNDDCDRLDALLETCLEAYLDATPDDSPDFLRQFLPESNVETKRFLLNELIKLDMASRAETDGRPPRIESLLEHFPDVMPLDRVPLDLVMEEIQLRRDVGETPQAEDYQGRFPQHHEIIGEMLGGQLSSKPEATMAVLHKKKPPEFEIGQRIDDFVILQTLGSGAFAHVYLARQDSMSRLVALKVSQGTGDEPQALAQFDHPNIVRVYDQRLLDDPPSHLLYMQFHPGGTLADVVAIVKHTGRFNRRGEIILQAVDRALLRTAQAVPEQSTLRIKLSGLSWPMAVAWIGIHLSRALQNAHDRGVMHRDVKPANVLLSAEGIPKLADFNVSFAGSAGRAGAASSFGGSIGYMAPEHLRAISATAVTVPEEVGPQADLYSLAILLWELWQGRRPFECRGTPESWIDAVEQQLHARRHINSPNDPENDVVSRLLAQILRDALQYEPKDRIGSGAEFEARLKLALNPEAARIFDPDPNSPLAWLGRRSPWLITSAIILIPNALAGVYGYFYNFKDTLGNLFQEVEGLRSTFETLSFCINSVAFPLAAFLVVFYTKQVSRGLDRVRRGDQATEADIDATFQLGQRAAVIGGFLWCLAAVLYPLILRLMFPEISRREFSHFFLSHVICGGVAAIYPFFGITTYAVSLLYPKLVRKTLRDPGFDDRLTKTVARCEAHLYLACLVPLLGVTLLVVSQADARDVMLVSLIATGLGLIAAFKAYKYVLRKLQTMSLVMSNRDDATSLV</sequence>
<keyword evidence="2 5" id="KW-0547">Nucleotide-binding</keyword>
<dbReference type="InterPro" id="IPR011009">
    <property type="entry name" value="Kinase-like_dom_sf"/>
</dbReference>
<dbReference type="Gene3D" id="1.10.510.10">
    <property type="entry name" value="Transferase(Phosphotransferase) domain 1"/>
    <property type="match status" value="2"/>
</dbReference>
<protein>
    <submittedName>
        <fullName evidence="9">Serine/threonine-protein kinase</fullName>
        <ecNumber evidence="9">2.7.11.1</ecNumber>
    </submittedName>
</protein>
<dbReference type="SUPFAM" id="SSF56112">
    <property type="entry name" value="Protein kinase-like (PK-like)"/>
    <property type="match status" value="1"/>
</dbReference>
<gene>
    <name evidence="9" type="ORF">QTN89_15490</name>
</gene>
<feature type="transmembrane region" description="Helical" evidence="7">
    <location>
        <begin position="699"/>
        <end position="726"/>
    </location>
</feature>
<evidence type="ECO:0000256" key="2">
    <source>
        <dbReference type="ARBA" id="ARBA00022741"/>
    </source>
</evidence>
<keyword evidence="10" id="KW-1185">Reference proteome</keyword>
<feature type="transmembrane region" description="Helical" evidence="7">
    <location>
        <begin position="569"/>
        <end position="590"/>
    </location>
</feature>
<keyword evidence="4 5" id="KW-0067">ATP-binding</keyword>
<evidence type="ECO:0000259" key="8">
    <source>
        <dbReference type="PROSITE" id="PS50011"/>
    </source>
</evidence>
<dbReference type="SMART" id="SM00220">
    <property type="entry name" value="S_TKc"/>
    <property type="match status" value="1"/>
</dbReference>
<evidence type="ECO:0000256" key="1">
    <source>
        <dbReference type="ARBA" id="ARBA00022679"/>
    </source>
</evidence>
<feature type="compositionally biased region" description="Basic and acidic residues" evidence="6">
    <location>
        <begin position="54"/>
        <end position="76"/>
    </location>
</feature>
<keyword evidence="3 9" id="KW-0418">Kinase</keyword>
<keyword evidence="1 9" id="KW-0808">Transferase</keyword>
<feature type="binding site" evidence="5">
    <location>
        <position position="267"/>
    </location>
    <ligand>
        <name>ATP</name>
        <dbReference type="ChEBI" id="CHEBI:30616"/>
    </ligand>
</feature>
<dbReference type="PANTHER" id="PTHR43289:SF34">
    <property type="entry name" value="SERINE_THREONINE-PROTEIN KINASE YBDM-RELATED"/>
    <property type="match status" value="1"/>
</dbReference>
<dbReference type="Proteomes" id="UP001239462">
    <property type="component" value="Unassembled WGS sequence"/>
</dbReference>
<reference evidence="9 10" key="1">
    <citation type="submission" date="2023-06" db="EMBL/GenBank/DDBJ databases">
        <title>Roseiconus lacunae JC819 isolated from Gulf of Mannar region, Tamil Nadu.</title>
        <authorList>
            <person name="Pk S."/>
            <person name="Ch S."/>
            <person name="Ch V.R."/>
        </authorList>
    </citation>
    <scope>NUCLEOTIDE SEQUENCE [LARGE SCALE GENOMIC DNA]</scope>
    <source>
        <strain evidence="9 10">JC819</strain>
    </source>
</reference>
<dbReference type="EMBL" id="JASZZN010000010">
    <property type="protein sequence ID" value="MDM4016849.1"/>
    <property type="molecule type" value="Genomic_DNA"/>
</dbReference>
<feature type="domain" description="Protein kinase" evidence="8">
    <location>
        <begin position="238"/>
        <end position="542"/>
    </location>
</feature>
<dbReference type="RefSeq" id="WP_289164447.1">
    <property type="nucleotide sequence ID" value="NZ_JASZZN010000010.1"/>
</dbReference>
<name>A0ABT7PKL3_9BACT</name>
<keyword evidence="7" id="KW-0472">Membrane</keyword>
<accession>A0ABT7PKL3</accession>
<evidence type="ECO:0000256" key="5">
    <source>
        <dbReference type="PROSITE-ProRule" id="PRU10141"/>
    </source>
</evidence>
<dbReference type="Pfam" id="PF00069">
    <property type="entry name" value="Pkinase"/>
    <property type="match status" value="1"/>
</dbReference>
<organism evidence="9 10">
    <name type="scientific">Roseiconus lacunae</name>
    <dbReference type="NCBI Taxonomy" id="2605694"/>
    <lineage>
        <taxon>Bacteria</taxon>
        <taxon>Pseudomonadati</taxon>
        <taxon>Planctomycetota</taxon>
        <taxon>Planctomycetia</taxon>
        <taxon>Pirellulales</taxon>
        <taxon>Pirellulaceae</taxon>
        <taxon>Roseiconus</taxon>
    </lineage>
</organism>
<feature type="transmembrane region" description="Helical" evidence="7">
    <location>
        <begin position="664"/>
        <end position="687"/>
    </location>
</feature>
<dbReference type="InterPro" id="IPR017441">
    <property type="entry name" value="Protein_kinase_ATP_BS"/>
</dbReference>
<evidence type="ECO:0000256" key="4">
    <source>
        <dbReference type="ARBA" id="ARBA00022840"/>
    </source>
</evidence>
<proteinExistence type="predicted"/>
<keyword evidence="7" id="KW-1133">Transmembrane helix</keyword>
<comment type="caution">
    <text evidence="9">The sequence shown here is derived from an EMBL/GenBank/DDBJ whole genome shotgun (WGS) entry which is preliminary data.</text>
</comment>
<dbReference type="InterPro" id="IPR008271">
    <property type="entry name" value="Ser/Thr_kinase_AS"/>
</dbReference>
<feature type="compositionally biased region" description="Polar residues" evidence="6">
    <location>
        <begin position="11"/>
        <end position="27"/>
    </location>
</feature>
<evidence type="ECO:0000256" key="6">
    <source>
        <dbReference type="SAM" id="MobiDB-lite"/>
    </source>
</evidence>
<evidence type="ECO:0000313" key="10">
    <source>
        <dbReference type="Proteomes" id="UP001239462"/>
    </source>
</evidence>
<dbReference type="GO" id="GO:0004674">
    <property type="term" value="F:protein serine/threonine kinase activity"/>
    <property type="evidence" value="ECO:0007669"/>
    <property type="project" value="UniProtKB-EC"/>
</dbReference>
<evidence type="ECO:0000313" key="9">
    <source>
        <dbReference type="EMBL" id="MDM4016849.1"/>
    </source>
</evidence>
<dbReference type="PROSITE" id="PS50011">
    <property type="entry name" value="PROTEIN_KINASE_DOM"/>
    <property type="match status" value="1"/>
</dbReference>
<dbReference type="CDD" id="cd14014">
    <property type="entry name" value="STKc_PknB_like"/>
    <property type="match status" value="1"/>
</dbReference>
<feature type="transmembrane region" description="Helical" evidence="7">
    <location>
        <begin position="752"/>
        <end position="772"/>
    </location>
</feature>
<keyword evidence="7" id="KW-0812">Transmembrane</keyword>
<dbReference type="InterPro" id="IPR000719">
    <property type="entry name" value="Prot_kinase_dom"/>
</dbReference>
<evidence type="ECO:0000256" key="3">
    <source>
        <dbReference type="ARBA" id="ARBA00022777"/>
    </source>
</evidence>
<feature type="transmembrane region" description="Helical" evidence="7">
    <location>
        <begin position="610"/>
        <end position="632"/>
    </location>
</feature>
<dbReference type="PROSITE" id="PS00108">
    <property type="entry name" value="PROTEIN_KINASE_ST"/>
    <property type="match status" value="1"/>
</dbReference>